<keyword evidence="1" id="KW-0472">Membrane</keyword>
<proteinExistence type="predicted"/>
<dbReference type="EMBL" id="JARGYC010000028">
    <property type="protein sequence ID" value="MDF0601488.1"/>
    <property type="molecule type" value="Genomic_DNA"/>
</dbReference>
<accession>A0AAE3NNY5</accession>
<dbReference type="AlphaFoldDB" id="A0AAE3NNY5"/>
<feature type="transmembrane region" description="Helical" evidence="1">
    <location>
        <begin position="201"/>
        <end position="229"/>
    </location>
</feature>
<keyword evidence="1" id="KW-1133">Transmembrane helix</keyword>
<dbReference type="Proteomes" id="UP001220964">
    <property type="component" value="Unassembled WGS sequence"/>
</dbReference>
<evidence type="ECO:0000256" key="1">
    <source>
        <dbReference type="SAM" id="Phobius"/>
    </source>
</evidence>
<keyword evidence="1" id="KW-0812">Transmembrane</keyword>
<feature type="transmembrane region" description="Helical" evidence="1">
    <location>
        <begin position="92"/>
        <end position="111"/>
    </location>
</feature>
<protein>
    <submittedName>
        <fullName evidence="2">Uncharacterized protein</fullName>
    </submittedName>
</protein>
<feature type="transmembrane region" description="Helical" evidence="1">
    <location>
        <begin position="235"/>
        <end position="253"/>
    </location>
</feature>
<sequence length="442" mass="49280">MQTETTRPAVGAAVRGPGRFAAVPGEARDLAAIRNQCTLHEQISQSDFVAGLKRNINPARAGQRTRDENDVPPQEHEDFIDRVETLTKTARASWYTMLGYLAFVSVTLLGVEDADFFIAERQTELPLIGVSIPTFRFFWVAPVLGATLYVYFHLQLLKLFDTLGDGPTEIDSGPVSERIAPWLVTDLALNNRKKALQPRPLSGLSLGVTLLLSHLGMPIVLGFMWWVSMPAHNEWLTMIGCGLPLSVSVYAGLVSWGYLRRCMSDRDPLPSRAVRLSLGVAALVVLSVFGWLKTEGTLDHYARHGFGFERFVRSEEGLEAAWSSGTPFPRLIAPAELAGVDFAGLPVDWQDRKSAEKAFRLAWCRDAGIPASACYYDPSGSTYERQLVEIERKHLCSNWRERGMQNCERAFDEIEGLQTEAWHRHRNSRISALKDVDLSGHP</sequence>
<organism evidence="2 3">
    <name type="scientific">Psychromarinibacter sediminicola</name>
    <dbReference type="NCBI Taxonomy" id="3033385"/>
    <lineage>
        <taxon>Bacteria</taxon>
        <taxon>Pseudomonadati</taxon>
        <taxon>Pseudomonadota</taxon>
        <taxon>Alphaproteobacteria</taxon>
        <taxon>Rhodobacterales</taxon>
        <taxon>Paracoccaceae</taxon>
        <taxon>Psychromarinibacter</taxon>
    </lineage>
</organism>
<reference evidence="2" key="1">
    <citation type="submission" date="2023-03" db="EMBL/GenBank/DDBJ databases">
        <title>Multiphase analysis and comparison of six strains from genera Psychromarinibacter, Lutimaribacter, and Maritimibacter, including a novel species: Psychromarinibacter sediminicola sp. nov.</title>
        <authorList>
            <person name="Wang Y.-H."/>
            <person name="Ye M.-Q."/>
            <person name="Du Z.-J."/>
        </authorList>
    </citation>
    <scope>NUCLEOTIDE SEQUENCE</scope>
    <source>
        <strain evidence="2">C21-152</strain>
    </source>
</reference>
<gene>
    <name evidence="2" type="ORF">P1J78_12155</name>
</gene>
<evidence type="ECO:0000313" key="3">
    <source>
        <dbReference type="Proteomes" id="UP001220964"/>
    </source>
</evidence>
<name>A0AAE3NNY5_9RHOB</name>
<dbReference type="RefSeq" id="WP_275567628.1">
    <property type="nucleotide sequence ID" value="NZ_JARGYC010000028.1"/>
</dbReference>
<evidence type="ECO:0000313" key="2">
    <source>
        <dbReference type="EMBL" id="MDF0601488.1"/>
    </source>
</evidence>
<feature type="transmembrane region" description="Helical" evidence="1">
    <location>
        <begin position="273"/>
        <end position="292"/>
    </location>
</feature>
<feature type="transmembrane region" description="Helical" evidence="1">
    <location>
        <begin position="131"/>
        <end position="152"/>
    </location>
</feature>
<keyword evidence="3" id="KW-1185">Reference proteome</keyword>
<comment type="caution">
    <text evidence="2">The sequence shown here is derived from an EMBL/GenBank/DDBJ whole genome shotgun (WGS) entry which is preliminary data.</text>
</comment>